<protein>
    <submittedName>
        <fullName evidence="2">Uncharacterized protein</fullName>
    </submittedName>
</protein>
<keyword evidence="1" id="KW-1133">Transmembrane helix</keyword>
<keyword evidence="3" id="KW-1185">Reference proteome</keyword>
<keyword evidence="1" id="KW-0812">Transmembrane</keyword>
<dbReference type="Proteomes" id="UP000251993">
    <property type="component" value="Chromosome"/>
</dbReference>
<feature type="transmembrane region" description="Helical" evidence="1">
    <location>
        <begin position="44"/>
        <end position="64"/>
    </location>
</feature>
<accession>A0A344TGU1</accession>
<reference evidence="2 3" key="1">
    <citation type="submission" date="2018-07" db="EMBL/GenBank/DDBJ databases">
        <title>Genome sequencing of Runella.</title>
        <authorList>
            <person name="Baek M.-G."/>
            <person name="Yi H."/>
        </authorList>
    </citation>
    <scope>NUCLEOTIDE SEQUENCE [LARGE SCALE GENOMIC DNA]</scope>
    <source>
        <strain evidence="2 3">HYN0085</strain>
    </source>
</reference>
<evidence type="ECO:0000256" key="1">
    <source>
        <dbReference type="SAM" id="Phobius"/>
    </source>
</evidence>
<dbReference type="EMBL" id="CP030850">
    <property type="protein sequence ID" value="AXE17862.1"/>
    <property type="molecule type" value="Genomic_DNA"/>
</dbReference>
<evidence type="ECO:0000313" key="2">
    <source>
        <dbReference type="EMBL" id="AXE17862.1"/>
    </source>
</evidence>
<proteinExistence type="predicted"/>
<dbReference type="KEGG" id="run:DR864_09010"/>
<keyword evidence="1" id="KW-0472">Membrane</keyword>
<evidence type="ECO:0000313" key="3">
    <source>
        <dbReference type="Proteomes" id="UP000251993"/>
    </source>
</evidence>
<dbReference type="RefSeq" id="WP_114066647.1">
    <property type="nucleotide sequence ID" value="NZ_CP030850.1"/>
</dbReference>
<dbReference type="AlphaFoldDB" id="A0A344TGU1"/>
<organism evidence="2 3">
    <name type="scientific">Runella rosea</name>
    <dbReference type="NCBI Taxonomy" id="2259595"/>
    <lineage>
        <taxon>Bacteria</taxon>
        <taxon>Pseudomonadati</taxon>
        <taxon>Bacteroidota</taxon>
        <taxon>Cytophagia</taxon>
        <taxon>Cytophagales</taxon>
        <taxon>Spirosomataceae</taxon>
        <taxon>Runella</taxon>
    </lineage>
</organism>
<name>A0A344TGU1_9BACT</name>
<gene>
    <name evidence="2" type="ORF">DR864_09010</name>
</gene>
<sequence length="70" mass="7844">MIQQTYYPFSGEVSSSPISSSTLISGISPALDNPMPRLESESNWVSWILLIITLIGLAGVVYWWKLKQEN</sequence>